<evidence type="ECO:0000256" key="1">
    <source>
        <dbReference type="SAM" id="MobiDB-lite"/>
    </source>
</evidence>
<protein>
    <submittedName>
        <fullName evidence="2">Uncharacterized protein</fullName>
    </submittedName>
</protein>
<dbReference type="AlphaFoldDB" id="A0A7S0LZE8"/>
<name>A0A7S0LZE8_9CRYP</name>
<gene>
    <name evidence="2" type="ORF">CCUR1050_LOCUS3985</name>
</gene>
<feature type="region of interest" description="Disordered" evidence="1">
    <location>
        <begin position="75"/>
        <end position="104"/>
    </location>
</feature>
<sequence>MTQQVIESLPQWQPGVALSPSLFLANTSNLFEQLKQQVVLAIQGTKLREAAELAESRRIAELFPIEWHNKAKFSESPHLSNEQHLTSTEGPFRTPSPVENQSSTQCFSPGCARAPISEVCKSEAAPIARRYSPARKSIFKTPALSFSVKSIESPRNHELRLGYFRNLEPPHIIEVRPAA</sequence>
<accession>A0A7S0LZE8</accession>
<evidence type="ECO:0000313" key="2">
    <source>
        <dbReference type="EMBL" id="CAD8626307.1"/>
    </source>
</evidence>
<organism evidence="2">
    <name type="scientific">Cryptomonas curvata</name>
    <dbReference type="NCBI Taxonomy" id="233186"/>
    <lineage>
        <taxon>Eukaryota</taxon>
        <taxon>Cryptophyceae</taxon>
        <taxon>Cryptomonadales</taxon>
        <taxon>Cryptomonadaceae</taxon>
        <taxon>Cryptomonas</taxon>
    </lineage>
</organism>
<feature type="compositionally biased region" description="Polar residues" evidence="1">
    <location>
        <begin position="77"/>
        <end position="89"/>
    </location>
</feature>
<dbReference type="EMBL" id="HBEZ01007075">
    <property type="protein sequence ID" value="CAD8626307.1"/>
    <property type="molecule type" value="Transcribed_RNA"/>
</dbReference>
<reference evidence="2" key="1">
    <citation type="submission" date="2021-01" db="EMBL/GenBank/DDBJ databases">
        <authorList>
            <person name="Corre E."/>
            <person name="Pelletier E."/>
            <person name="Niang G."/>
            <person name="Scheremetjew M."/>
            <person name="Finn R."/>
            <person name="Kale V."/>
            <person name="Holt S."/>
            <person name="Cochrane G."/>
            <person name="Meng A."/>
            <person name="Brown T."/>
            <person name="Cohen L."/>
        </authorList>
    </citation>
    <scope>NUCLEOTIDE SEQUENCE</scope>
    <source>
        <strain evidence="2">CCAP979/52</strain>
    </source>
</reference>
<proteinExistence type="predicted"/>